<dbReference type="CDD" id="cd02555">
    <property type="entry name" value="PSSA_1"/>
    <property type="match status" value="1"/>
</dbReference>
<gene>
    <name evidence="14" type="ORF">L544_1506</name>
</gene>
<sequence>MATYYAKTAGADRPRLTIRAMEKVRISKLMSERGLCSRREADSYIERGWVRVDGVVVSELGAKAYPDQTITLERAARAAQTSLVTILINKPIGYVSGQAEDGYKPAAALVDARSQYEGDRSRRRFDRAHLRGLAVAGRLDIDSQGLLVLTQDGRIAKQLIGEDSAVDKEYLVRVEGRLDERGLALLNHGLSLDGKPLKPAEVRWQNEDQLRFVLHEGKKRQIRRMCELVGLKVVGLKRVRIGRVRLGDLPLGQWRYLREDERF</sequence>
<evidence type="ECO:0000256" key="11">
    <source>
        <dbReference type="PROSITE-ProRule" id="PRU00182"/>
    </source>
</evidence>
<dbReference type="Pfam" id="PF00849">
    <property type="entry name" value="PseudoU_synth_2"/>
    <property type="match status" value="1"/>
</dbReference>
<evidence type="ECO:0000259" key="13">
    <source>
        <dbReference type="Pfam" id="PF01479"/>
    </source>
</evidence>
<comment type="caution">
    <text evidence="14">The sequence shown here is derived from an EMBL/GenBank/DDBJ whole genome shotgun (WGS) entry which is preliminary data.</text>
</comment>
<evidence type="ECO:0000256" key="4">
    <source>
        <dbReference type="ARBA" id="ARBA00038922"/>
    </source>
</evidence>
<evidence type="ECO:0000256" key="3">
    <source>
        <dbReference type="ARBA" id="ARBA00036535"/>
    </source>
</evidence>
<evidence type="ECO:0000259" key="12">
    <source>
        <dbReference type="Pfam" id="PF00849"/>
    </source>
</evidence>
<comment type="catalytic activity">
    <reaction evidence="2">
        <text>uridine(35) in tRNA(Tyr) = pseudouridine(35) in tRNA(Tyr)</text>
        <dbReference type="Rhea" id="RHEA:60556"/>
        <dbReference type="Rhea" id="RHEA-COMP:15607"/>
        <dbReference type="Rhea" id="RHEA-COMP:15608"/>
        <dbReference type="ChEBI" id="CHEBI:65314"/>
        <dbReference type="ChEBI" id="CHEBI:65315"/>
    </reaction>
</comment>
<dbReference type="SUPFAM" id="SSF55120">
    <property type="entry name" value="Pseudouridine synthase"/>
    <property type="match status" value="1"/>
</dbReference>
<organism evidence="14 15">
    <name type="scientific">Bordetella hinzii OH87 BAL007II</name>
    <dbReference type="NCBI Taxonomy" id="1331262"/>
    <lineage>
        <taxon>Bacteria</taxon>
        <taxon>Pseudomonadati</taxon>
        <taxon>Pseudomonadota</taxon>
        <taxon>Betaproteobacteria</taxon>
        <taxon>Burkholderiales</taxon>
        <taxon>Alcaligenaceae</taxon>
        <taxon>Bordetella</taxon>
    </lineage>
</organism>
<evidence type="ECO:0000256" key="6">
    <source>
        <dbReference type="ARBA" id="ARBA00041420"/>
    </source>
</evidence>
<dbReference type="InterPro" id="IPR006145">
    <property type="entry name" value="PsdUridine_synth_RsuA/RluA"/>
</dbReference>
<evidence type="ECO:0000256" key="7">
    <source>
        <dbReference type="ARBA" id="ARBA00041697"/>
    </source>
</evidence>
<dbReference type="EC" id="5.4.99.21" evidence="4"/>
<dbReference type="CDD" id="cd00165">
    <property type="entry name" value="S4"/>
    <property type="match status" value="1"/>
</dbReference>
<dbReference type="SUPFAM" id="SSF55174">
    <property type="entry name" value="Alpha-L RNA-binding motif"/>
    <property type="match status" value="1"/>
</dbReference>
<keyword evidence="11" id="KW-0694">RNA-binding</keyword>
<evidence type="ECO:0000256" key="2">
    <source>
        <dbReference type="ARBA" id="ARBA00036390"/>
    </source>
</evidence>
<evidence type="ECO:0000313" key="15">
    <source>
        <dbReference type="Proteomes" id="UP000025748"/>
    </source>
</evidence>
<keyword evidence="1 14" id="KW-0413">Isomerase</keyword>
<comment type="catalytic activity">
    <reaction evidence="3">
        <text>uridine(2604) in 23S rRNA = pseudouridine(2604) in 23S rRNA</text>
        <dbReference type="Rhea" id="RHEA:38875"/>
        <dbReference type="Rhea" id="RHEA-COMP:10093"/>
        <dbReference type="Rhea" id="RHEA-COMP:10094"/>
        <dbReference type="ChEBI" id="CHEBI:65314"/>
        <dbReference type="ChEBI" id="CHEBI:65315"/>
        <dbReference type="EC" id="5.4.99.21"/>
    </reaction>
</comment>
<evidence type="ECO:0000256" key="10">
    <source>
        <dbReference type="ARBA" id="ARBA00043147"/>
    </source>
</evidence>
<dbReference type="EMBL" id="JHEM01000003">
    <property type="protein sequence ID" value="KCB25726.1"/>
    <property type="molecule type" value="Genomic_DNA"/>
</dbReference>
<name>A0ABR4R644_9BORD</name>
<dbReference type="InterPro" id="IPR050343">
    <property type="entry name" value="RsuA_PseudoU_synthase"/>
</dbReference>
<evidence type="ECO:0000256" key="1">
    <source>
        <dbReference type="ARBA" id="ARBA00023235"/>
    </source>
</evidence>
<reference evidence="14 15" key="1">
    <citation type="submission" date="2014-03" db="EMBL/GenBank/DDBJ databases">
        <title>Genome sequence of Bordetella hinzii.</title>
        <authorList>
            <person name="Register K."/>
            <person name="Harvill E."/>
            <person name="Goodfield L.L."/>
            <person name="Ivanov Y.V."/>
            <person name="Meyer J.A."/>
            <person name="Muse S.J."/>
            <person name="Jacobs N."/>
            <person name="Bendor L."/>
            <person name="Smallridge W.E."/>
            <person name="Brinkac L.M."/>
            <person name="Sanka R."/>
            <person name="Kim M."/>
            <person name="Losada L."/>
        </authorList>
    </citation>
    <scope>NUCLEOTIDE SEQUENCE [LARGE SCALE GENOMIC DNA]</scope>
    <source>
        <strain evidence="14 15">OH87 BAL007II</strain>
    </source>
</reference>
<dbReference type="Gene3D" id="3.30.2350.10">
    <property type="entry name" value="Pseudouridine synthase"/>
    <property type="match status" value="1"/>
</dbReference>
<protein>
    <recommendedName>
        <fullName evidence="5">Dual-specificity RNA pseudouridine synthase RluF</fullName>
        <ecNumber evidence="4">5.4.99.21</ecNumber>
    </recommendedName>
    <alternativeName>
        <fullName evidence="7">23S rRNA pseudouridine(2604) synthase</fullName>
    </alternativeName>
    <alternativeName>
        <fullName evidence="9">Ribosomal large subunit pseudouridine synthase F</fullName>
    </alternativeName>
    <alternativeName>
        <fullName evidence="8">rRNA pseudouridylate synthase F</fullName>
    </alternativeName>
    <alternativeName>
        <fullName evidence="10">rRNA-uridine isomerase F</fullName>
    </alternativeName>
    <alternativeName>
        <fullName evidence="6">tRNA(Tyr) pseudouridine(35) synthase</fullName>
    </alternativeName>
</protein>
<dbReference type="InterPro" id="IPR020103">
    <property type="entry name" value="PsdUridine_synth_cat_dom_sf"/>
</dbReference>
<proteinExistence type="predicted"/>
<dbReference type="NCBIfam" id="TIGR00093">
    <property type="entry name" value="pseudouridine synthase"/>
    <property type="match status" value="1"/>
</dbReference>
<evidence type="ECO:0000256" key="9">
    <source>
        <dbReference type="ARBA" id="ARBA00042890"/>
    </source>
</evidence>
<dbReference type="Pfam" id="PF01479">
    <property type="entry name" value="S4"/>
    <property type="match status" value="1"/>
</dbReference>
<evidence type="ECO:0000256" key="8">
    <source>
        <dbReference type="ARBA" id="ARBA00042843"/>
    </source>
</evidence>
<keyword evidence="15" id="KW-1185">Reference proteome</keyword>
<evidence type="ECO:0000256" key="5">
    <source>
        <dbReference type="ARBA" id="ARBA00039989"/>
    </source>
</evidence>
<dbReference type="PROSITE" id="PS50889">
    <property type="entry name" value="S4"/>
    <property type="match status" value="1"/>
</dbReference>
<accession>A0ABR4R644</accession>
<dbReference type="PANTHER" id="PTHR47683">
    <property type="entry name" value="PSEUDOURIDINE SYNTHASE FAMILY PROTEIN-RELATED"/>
    <property type="match status" value="1"/>
</dbReference>
<dbReference type="Gene3D" id="3.10.290.10">
    <property type="entry name" value="RNA-binding S4 domain"/>
    <property type="match status" value="1"/>
</dbReference>
<dbReference type="PANTHER" id="PTHR47683:SF2">
    <property type="entry name" value="RNA-BINDING S4 DOMAIN-CONTAINING PROTEIN"/>
    <property type="match status" value="1"/>
</dbReference>
<feature type="domain" description="Pseudouridine synthase RsuA/RluA-like" evidence="12">
    <location>
        <begin position="86"/>
        <end position="227"/>
    </location>
</feature>
<dbReference type="GO" id="GO:0016853">
    <property type="term" value="F:isomerase activity"/>
    <property type="evidence" value="ECO:0007669"/>
    <property type="project" value="UniProtKB-KW"/>
</dbReference>
<dbReference type="InterPro" id="IPR036986">
    <property type="entry name" value="S4_RNA-bd_sf"/>
</dbReference>
<dbReference type="InterPro" id="IPR000748">
    <property type="entry name" value="PsdUridine_synth_RsuA/RluB/E/F"/>
</dbReference>
<dbReference type="InterPro" id="IPR002942">
    <property type="entry name" value="S4_RNA-bd"/>
</dbReference>
<feature type="domain" description="RNA-binding S4" evidence="13">
    <location>
        <begin position="24"/>
        <end position="60"/>
    </location>
</feature>
<evidence type="ECO:0000313" key="14">
    <source>
        <dbReference type="EMBL" id="KCB25726.1"/>
    </source>
</evidence>
<dbReference type="Proteomes" id="UP000025748">
    <property type="component" value="Unassembled WGS sequence"/>
</dbReference>